<dbReference type="EMBL" id="CP001879">
    <property type="protein sequence ID" value="ADC52135.1"/>
    <property type="molecule type" value="Genomic_DNA"/>
</dbReference>
<dbReference type="GO" id="GO:0006508">
    <property type="term" value="P:proteolysis"/>
    <property type="evidence" value="ECO:0007669"/>
    <property type="project" value="UniProtKB-KW"/>
</dbReference>
<proteinExistence type="predicted"/>
<evidence type="ECO:0000256" key="5">
    <source>
        <dbReference type="ARBA" id="ARBA00023049"/>
    </source>
</evidence>
<dbReference type="AlphaFoldDB" id="D3G1A9"/>
<evidence type="ECO:0000256" key="1">
    <source>
        <dbReference type="ARBA" id="ARBA00022670"/>
    </source>
</evidence>
<accession>D3G1A9</accession>
<dbReference type="eggNOG" id="ENOG5032V96">
    <property type="taxonomic scope" value="Bacteria"/>
</dbReference>
<evidence type="ECO:0000256" key="3">
    <source>
        <dbReference type="ARBA" id="ARBA00022801"/>
    </source>
</evidence>
<evidence type="ECO:0000256" key="6">
    <source>
        <dbReference type="SAM" id="MobiDB-lite"/>
    </source>
</evidence>
<dbReference type="RefSeq" id="WP_012961049.1">
    <property type="nucleotide sequence ID" value="NC_013792.1"/>
</dbReference>
<reference evidence="8 9" key="1">
    <citation type="journal article" date="2011" name="Environ. Microbiol.">
        <title>Genome of alkaliphilic Bacillus pseudofirmus OF4 reveals adaptations that support the ability to grow in an external pH range from 7.5 to 11.4.</title>
        <authorList>
            <person name="Janto B."/>
            <person name="Ahmed A."/>
            <person name="Ito M."/>
            <person name="Liu J."/>
            <person name="Hicks D.B."/>
            <person name="Pagni S."/>
            <person name="Fackelmayer O.J."/>
            <person name="Smith T.A."/>
            <person name="Earl J."/>
            <person name="Elbourne L.D."/>
            <person name="Hassan K."/>
            <person name="Paulsen I.T."/>
            <person name="Kolsto A.B."/>
            <person name="Tourasse N.J."/>
            <person name="Ehrlich G.D."/>
            <person name="Boissy R."/>
            <person name="Ivey D.M."/>
            <person name="Li G."/>
            <person name="Xue Y."/>
            <person name="Ma Y."/>
            <person name="Hu F.Z."/>
            <person name="Krulwich T.A."/>
        </authorList>
    </citation>
    <scope>NUCLEOTIDE SEQUENCE [LARGE SCALE GENOMIC DNA]</scope>
    <source>
        <strain evidence="9">ATCC BAA-2126 / JCM 17055 / OF4</strain>
    </source>
</reference>
<organism evidence="8 9">
    <name type="scientific">Alkalihalophilus pseudofirmus (strain ATCC BAA-2126 / JCM 17055 / OF4)</name>
    <name type="common">Bacillus pseudofirmus</name>
    <dbReference type="NCBI Taxonomy" id="398511"/>
    <lineage>
        <taxon>Bacteria</taxon>
        <taxon>Bacillati</taxon>
        <taxon>Bacillota</taxon>
        <taxon>Bacilli</taxon>
        <taxon>Bacillales</taxon>
        <taxon>Bacillaceae</taxon>
        <taxon>Alkalihalophilus</taxon>
    </lineage>
</organism>
<protein>
    <recommendedName>
        <fullName evidence="7">JAB domain-containing protein</fullName>
    </recommendedName>
</protein>
<feature type="region of interest" description="Disordered" evidence="6">
    <location>
        <begin position="1"/>
        <end position="41"/>
    </location>
</feature>
<sequence length="343" mass="39594">MKQFDLFDVGAAEKEKEAPVKEKKVKEGSGEKAKNKPDPKKELKVNDEWTIHYVVYTFKPSDFVSAIPEEGITLEELRQGMEKEYFAMTKQRTKWSVDEKKKHLYPDVSGTTKGSSFLGRLRKYYWKKSHLNQEVDPRPKSILASTDGKLYEINRSFIGEMTTPVTGLLPDLDRIEPGFSLHLPKIPIDHLSEILSFFQYFCKQGFETEVMVMIYWDKEKQQYVNICPKQTVSKTRVWVEEFEQDLLNQSEKRYEPVMHIHSHNSMPAFFSSIDDADEVAPLLYGVVGEVHKQPSQIRVRAGFNGAFINLALTDVFDMNNHVRNTTSFPKEWINQVDVLGAGE</sequence>
<dbReference type="HOGENOM" id="CLU_775683_0_0_9"/>
<dbReference type="Pfam" id="PF14464">
    <property type="entry name" value="Prok-JAB"/>
    <property type="match status" value="1"/>
</dbReference>
<keyword evidence="2" id="KW-0479">Metal-binding</keyword>
<keyword evidence="9" id="KW-1185">Reference proteome</keyword>
<evidence type="ECO:0000313" key="9">
    <source>
        <dbReference type="Proteomes" id="UP000001544"/>
    </source>
</evidence>
<name>D3G1A9_ALKPO</name>
<keyword evidence="1" id="KW-0645">Protease</keyword>
<feature type="domain" description="JAB" evidence="7">
    <location>
        <begin position="204"/>
        <end position="289"/>
    </location>
</feature>
<evidence type="ECO:0000256" key="2">
    <source>
        <dbReference type="ARBA" id="ARBA00022723"/>
    </source>
</evidence>
<evidence type="ECO:0000259" key="7">
    <source>
        <dbReference type="Pfam" id="PF14464"/>
    </source>
</evidence>
<keyword evidence="4" id="KW-0862">Zinc</keyword>
<gene>
    <name evidence="8" type="ordered locus">BpOF4_20699</name>
</gene>
<evidence type="ECO:0000313" key="8">
    <source>
        <dbReference type="EMBL" id="ADC52135.1"/>
    </source>
</evidence>
<dbReference type="Proteomes" id="UP000001544">
    <property type="component" value="Plasmid pBpOF4-01"/>
</dbReference>
<dbReference type="KEGG" id="bpf:BpOF4_20699"/>
<feature type="compositionally biased region" description="Basic and acidic residues" evidence="6">
    <location>
        <begin position="11"/>
        <end position="41"/>
    </location>
</feature>
<keyword evidence="8" id="KW-0614">Plasmid</keyword>
<dbReference type="GO" id="GO:0008237">
    <property type="term" value="F:metallopeptidase activity"/>
    <property type="evidence" value="ECO:0007669"/>
    <property type="project" value="UniProtKB-KW"/>
</dbReference>
<dbReference type="GO" id="GO:0046872">
    <property type="term" value="F:metal ion binding"/>
    <property type="evidence" value="ECO:0007669"/>
    <property type="project" value="UniProtKB-KW"/>
</dbReference>
<geneLocation type="plasmid" evidence="8 9">
    <name>pBpOF4-01</name>
</geneLocation>
<dbReference type="InterPro" id="IPR028090">
    <property type="entry name" value="JAB_dom_prok"/>
</dbReference>
<keyword evidence="3" id="KW-0378">Hydrolase</keyword>
<keyword evidence="5" id="KW-0482">Metalloprotease</keyword>
<evidence type="ECO:0000256" key="4">
    <source>
        <dbReference type="ARBA" id="ARBA00022833"/>
    </source>
</evidence>